<dbReference type="InterPro" id="IPR029071">
    <property type="entry name" value="Ubiquitin-like_domsf"/>
</dbReference>
<dbReference type="PROSITE" id="PS50053">
    <property type="entry name" value="UBIQUITIN_2"/>
    <property type="match status" value="1"/>
</dbReference>
<evidence type="ECO:0000313" key="4">
    <source>
        <dbReference type="Proteomes" id="UP000813385"/>
    </source>
</evidence>
<keyword evidence="4" id="KW-1185">Reference proteome</keyword>
<dbReference type="CDD" id="cd17039">
    <property type="entry name" value="Ubl_ubiquitin_like"/>
    <property type="match status" value="1"/>
</dbReference>
<feature type="compositionally biased region" description="Acidic residues" evidence="1">
    <location>
        <begin position="237"/>
        <end position="248"/>
    </location>
</feature>
<reference evidence="3" key="1">
    <citation type="journal article" date="2021" name="Nat. Commun.">
        <title>Genetic determinants of endophytism in the Arabidopsis root mycobiome.</title>
        <authorList>
            <person name="Mesny F."/>
            <person name="Miyauchi S."/>
            <person name="Thiergart T."/>
            <person name="Pickel B."/>
            <person name="Atanasova L."/>
            <person name="Karlsson M."/>
            <person name="Huettel B."/>
            <person name="Barry K.W."/>
            <person name="Haridas S."/>
            <person name="Chen C."/>
            <person name="Bauer D."/>
            <person name="Andreopoulos W."/>
            <person name="Pangilinan J."/>
            <person name="LaButti K."/>
            <person name="Riley R."/>
            <person name="Lipzen A."/>
            <person name="Clum A."/>
            <person name="Drula E."/>
            <person name="Henrissat B."/>
            <person name="Kohler A."/>
            <person name="Grigoriev I.V."/>
            <person name="Martin F.M."/>
            <person name="Hacquard S."/>
        </authorList>
    </citation>
    <scope>NUCLEOTIDE SEQUENCE</scope>
    <source>
        <strain evidence="3">MPI-CAGE-AT-0016</strain>
    </source>
</reference>
<dbReference type="AlphaFoldDB" id="A0A8K0X5W0"/>
<evidence type="ECO:0000313" key="3">
    <source>
        <dbReference type="EMBL" id="KAH7368233.1"/>
    </source>
</evidence>
<evidence type="ECO:0000256" key="1">
    <source>
        <dbReference type="SAM" id="MobiDB-lite"/>
    </source>
</evidence>
<dbReference type="OrthoDB" id="1640476at2759"/>
<proteinExistence type="predicted"/>
<feature type="region of interest" description="Disordered" evidence="1">
    <location>
        <begin position="1"/>
        <end position="96"/>
    </location>
</feature>
<dbReference type="EMBL" id="JAGPXD010000002">
    <property type="protein sequence ID" value="KAH7368233.1"/>
    <property type="molecule type" value="Genomic_DNA"/>
</dbReference>
<dbReference type="InterPro" id="IPR038169">
    <property type="entry name" value="DC-UbP/UBTD2_N_sf"/>
</dbReference>
<feature type="compositionally biased region" description="Low complexity" evidence="1">
    <location>
        <begin position="31"/>
        <end position="58"/>
    </location>
</feature>
<protein>
    <recommendedName>
        <fullName evidence="2">Ubiquitin-like domain-containing protein</fullName>
    </recommendedName>
</protein>
<sequence length="343" mass="37097">MGCCFSRPDGPHSPYPGDPNTASARAINNRPPSQQHPPSSAHADSSSAAIAAAPSLAPTTSRRAVRTSSLPSPPDNSIPVQSRRRSRLENQPLDQHINKPLRRHVWAAYDRAWSRDSLDRERTDFFDTRVTGRPEVWQILHATLRVLWDPVAHGAGGDDDPAGIATAQGFLDAAELTLPTGDLAQGAYDPLGNYYPLPEWVVADPDNIVVSSSAAADDDEGTQGGRSAAADVKEDDLTGADDDSDDLSDDARRREEKGKAVVEVKDLISVQARLSETSRDVTVSIGQADTARALARKVQEESGLPATKKIRIAYMGKILKDNVSFVEQGWQQGHVVNALVFNR</sequence>
<dbReference type="Pfam" id="PF16455">
    <property type="entry name" value="UBD"/>
    <property type="match status" value="1"/>
</dbReference>
<accession>A0A8K0X5W0</accession>
<feature type="compositionally biased region" description="Polar residues" evidence="1">
    <location>
        <begin position="59"/>
        <end position="70"/>
    </location>
</feature>
<dbReference type="Proteomes" id="UP000813385">
    <property type="component" value="Unassembled WGS sequence"/>
</dbReference>
<evidence type="ECO:0000259" key="2">
    <source>
        <dbReference type="PROSITE" id="PS50053"/>
    </source>
</evidence>
<dbReference type="Gene3D" id="1.20.225.20">
    <property type="entry name" value="Ub domain-containing protein, DC-UbP/UBTD2, N-terminal domain"/>
    <property type="match status" value="1"/>
</dbReference>
<name>A0A8K0X5W0_9PEZI</name>
<dbReference type="Gene3D" id="3.10.20.90">
    <property type="entry name" value="Phosphatidylinositol 3-kinase Catalytic Subunit, Chain A, domain 1"/>
    <property type="match status" value="1"/>
</dbReference>
<dbReference type="PANTHER" id="PTHR13609">
    <property type="entry name" value="UBIQUITIN DOMAIN CONTAINING 1 PROTEIN-RELATED"/>
    <property type="match status" value="1"/>
</dbReference>
<feature type="domain" description="Ubiquitin-like" evidence="2">
    <location>
        <begin position="268"/>
        <end position="343"/>
    </location>
</feature>
<dbReference type="InterPro" id="IPR032752">
    <property type="entry name" value="DC-UbP/UBTD2_N"/>
</dbReference>
<organism evidence="3 4">
    <name type="scientific">Plectosphaerella cucumerina</name>
    <dbReference type="NCBI Taxonomy" id="40658"/>
    <lineage>
        <taxon>Eukaryota</taxon>
        <taxon>Fungi</taxon>
        <taxon>Dikarya</taxon>
        <taxon>Ascomycota</taxon>
        <taxon>Pezizomycotina</taxon>
        <taxon>Sordariomycetes</taxon>
        <taxon>Hypocreomycetidae</taxon>
        <taxon>Glomerellales</taxon>
        <taxon>Plectosphaerellaceae</taxon>
        <taxon>Plectosphaerella</taxon>
    </lineage>
</organism>
<feature type="region of interest" description="Disordered" evidence="1">
    <location>
        <begin position="213"/>
        <end position="256"/>
    </location>
</feature>
<gene>
    <name evidence="3" type="ORF">B0T11DRAFT_276655</name>
</gene>
<comment type="caution">
    <text evidence="3">The sequence shown here is derived from an EMBL/GenBank/DDBJ whole genome shotgun (WGS) entry which is preliminary data.</text>
</comment>
<dbReference type="InterPro" id="IPR039869">
    <property type="entry name" value="UBTD1/2"/>
</dbReference>
<dbReference type="SUPFAM" id="SSF54236">
    <property type="entry name" value="Ubiquitin-like"/>
    <property type="match status" value="1"/>
</dbReference>
<dbReference type="InterPro" id="IPR000626">
    <property type="entry name" value="Ubiquitin-like_dom"/>
</dbReference>